<feature type="transmembrane region" description="Helical" evidence="11">
    <location>
        <begin position="311"/>
        <end position="334"/>
    </location>
</feature>
<dbReference type="SUPFAM" id="SSF90123">
    <property type="entry name" value="ABC transporter transmembrane region"/>
    <property type="match status" value="2"/>
</dbReference>
<keyword evidence="9 11" id="KW-0472">Membrane</keyword>
<evidence type="ECO:0000256" key="3">
    <source>
        <dbReference type="ARBA" id="ARBA00022448"/>
    </source>
</evidence>
<feature type="transmembrane region" description="Helical" evidence="11">
    <location>
        <begin position="395"/>
        <end position="416"/>
    </location>
</feature>
<dbReference type="Gene3D" id="1.20.1560.10">
    <property type="entry name" value="ABC transporter type 1, transmembrane domain"/>
    <property type="match status" value="2"/>
</dbReference>
<evidence type="ECO:0000256" key="6">
    <source>
        <dbReference type="ARBA" id="ARBA00022741"/>
    </source>
</evidence>
<gene>
    <name evidence="14" type="ORF">GGX14DRAFT_428308</name>
</gene>
<dbReference type="CDD" id="cd18606">
    <property type="entry name" value="ABC_6TM_YOR1_D2_like"/>
    <property type="match status" value="1"/>
</dbReference>
<feature type="non-terminal residue" evidence="14">
    <location>
        <position position="1133"/>
    </location>
</feature>
<feature type="transmembrane region" description="Helical" evidence="11">
    <location>
        <begin position="948"/>
        <end position="969"/>
    </location>
</feature>
<feature type="region of interest" description="Disordered" evidence="10">
    <location>
        <begin position="505"/>
        <end position="563"/>
    </location>
</feature>
<evidence type="ECO:0000256" key="9">
    <source>
        <dbReference type="ARBA" id="ARBA00023136"/>
    </source>
</evidence>
<dbReference type="CDD" id="cd03250">
    <property type="entry name" value="ABCC_MRP_domain1"/>
    <property type="match status" value="1"/>
</dbReference>
<evidence type="ECO:0000256" key="2">
    <source>
        <dbReference type="ARBA" id="ARBA00009726"/>
    </source>
</evidence>
<evidence type="ECO:0000256" key="7">
    <source>
        <dbReference type="ARBA" id="ARBA00022840"/>
    </source>
</evidence>
<name>A0AAD6YKR5_9AGAR</name>
<evidence type="ECO:0000256" key="4">
    <source>
        <dbReference type="ARBA" id="ARBA00022692"/>
    </source>
</evidence>
<dbReference type="PANTHER" id="PTHR24223:SF456">
    <property type="entry name" value="MULTIDRUG RESISTANCE-ASSOCIATED PROTEIN LETHAL(2)03659"/>
    <property type="match status" value="1"/>
</dbReference>
<proteinExistence type="inferred from homology"/>
<keyword evidence="5" id="KW-0677">Repeat</keyword>
<dbReference type="Gene3D" id="3.40.50.300">
    <property type="entry name" value="P-loop containing nucleotide triphosphate hydrolases"/>
    <property type="match status" value="1"/>
</dbReference>
<dbReference type="GO" id="GO:0016020">
    <property type="term" value="C:membrane"/>
    <property type="evidence" value="ECO:0007669"/>
    <property type="project" value="UniProtKB-SubCell"/>
</dbReference>
<comment type="similarity">
    <text evidence="2">Belongs to the ABC transporter superfamily. ABCC family. Conjugate transporter (TC 3.A.1.208) subfamily.</text>
</comment>
<dbReference type="GO" id="GO:0016887">
    <property type="term" value="F:ATP hydrolysis activity"/>
    <property type="evidence" value="ECO:0007669"/>
    <property type="project" value="InterPro"/>
</dbReference>
<reference evidence="14" key="1">
    <citation type="submission" date="2023-03" db="EMBL/GenBank/DDBJ databases">
        <title>Massive genome expansion in bonnet fungi (Mycena s.s.) driven by repeated elements and novel gene families across ecological guilds.</title>
        <authorList>
            <consortium name="Lawrence Berkeley National Laboratory"/>
            <person name="Harder C.B."/>
            <person name="Miyauchi S."/>
            <person name="Viragh M."/>
            <person name="Kuo A."/>
            <person name="Thoen E."/>
            <person name="Andreopoulos B."/>
            <person name="Lu D."/>
            <person name="Skrede I."/>
            <person name="Drula E."/>
            <person name="Henrissat B."/>
            <person name="Morin E."/>
            <person name="Kohler A."/>
            <person name="Barry K."/>
            <person name="LaButti K."/>
            <person name="Morin E."/>
            <person name="Salamov A."/>
            <person name="Lipzen A."/>
            <person name="Mereny Z."/>
            <person name="Hegedus B."/>
            <person name="Baldrian P."/>
            <person name="Stursova M."/>
            <person name="Weitz H."/>
            <person name="Taylor A."/>
            <person name="Grigoriev I.V."/>
            <person name="Nagy L.G."/>
            <person name="Martin F."/>
            <person name="Kauserud H."/>
        </authorList>
    </citation>
    <scope>NUCLEOTIDE SEQUENCE</scope>
    <source>
        <strain evidence="14">9144</strain>
    </source>
</reference>
<feature type="transmembrane region" description="Helical" evidence="11">
    <location>
        <begin position="975"/>
        <end position="994"/>
    </location>
</feature>
<accession>A0AAD6YKR5</accession>
<dbReference type="SUPFAM" id="SSF52540">
    <property type="entry name" value="P-loop containing nucleoside triphosphate hydrolases"/>
    <property type="match status" value="1"/>
</dbReference>
<keyword evidence="7" id="KW-0067">ATP-binding</keyword>
<evidence type="ECO:0000259" key="12">
    <source>
        <dbReference type="PROSITE" id="PS50893"/>
    </source>
</evidence>
<keyword evidence="8 11" id="KW-1133">Transmembrane helix</keyword>
<keyword evidence="3" id="KW-0813">Transport</keyword>
<dbReference type="InterPro" id="IPR036640">
    <property type="entry name" value="ABC1_TM_sf"/>
</dbReference>
<evidence type="ECO:0000313" key="14">
    <source>
        <dbReference type="EMBL" id="KAJ7222257.1"/>
    </source>
</evidence>
<dbReference type="AlphaFoldDB" id="A0AAD6YKR5"/>
<feature type="domain" description="ABC transporter" evidence="12">
    <location>
        <begin position="553"/>
        <end position="774"/>
    </location>
</feature>
<dbReference type="InterPro" id="IPR017871">
    <property type="entry name" value="ABC_transporter-like_CS"/>
</dbReference>
<feature type="transmembrane region" description="Helical" evidence="11">
    <location>
        <begin position="436"/>
        <end position="457"/>
    </location>
</feature>
<protein>
    <recommendedName>
        <fullName evidence="16">Multidrug resistance-associated ABC transporter</fullName>
    </recommendedName>
</protein>
<evidence type="ECO:0000256" key="11">
    <source>
        <dbReference type="SAM" id="Phobius"/>
    </source>
</evidence>
<feature type="transmembrane region" description="Helical" evidence="11">
    <location>
        <begin position="1066"/>
        <end position="1088"/>
    </location>
</feature>
<organism evidence="14 15">
    <name type="scientific">Mycena pura</name>
    <dbReference type="NCBI Taxonomy" id="153505"/>
    <lineage>
        <taxon>Eukaryota</taxon>
        <taxon>Fungi</taxon>
        <taxon>Dikarya</taxon>
        <taxon>Basidiomycota</taxon>
        <taxon>Agaricomycotina</taxon>
        <taxon>Agaricomycetes</taxon>
        <taxon>Agaricomycetidae</taxon>
        <taxon>Agaricales</taxon>
        <taxon>Marasmiineae</taxon>
        <taxon>Mycenaceae</taxon>
        <taxon>Mycena</taxon>
    </lineage>
</organism>
<dbReference type="InterPro" id="IPR011527">
    <property type="entry name" value="ABC1_TM_dom"/>
</dbReference>
<keyword evidence="4 11" id="KW-0812">Transmembrane</keyword>
<keyword evidence="6" id="KW-0547">Nucleotide-binding</keyword>
<dbReference type="InterPro" id="IPR003593">
    <property type="entry name" value="AAA+_ATPase"/>
</dbReference>
<evidence type="ECO:0008006" key="16">
    <source>
        <dbReference type="Google" id="ProtNLM"/>
    </source>
</evidence>
<evidence type="ECO:0000256" key="5">
    <source>
        <dbReference type="ARBA" id="ARBA00022737"/>
    </source>
</evidence>
<sequence>MLFTKFFNWRPEPAPPGFGVGKILPRGQASFLSVLILHWMSPLLDVGFSRPLQQDDLWELPAPRLTGATADILETNFYRRCPPEQRPSHLRDQPVNDEKNADAPRPPSEADSDAPSKEKRADESKPRFWRRKPKKRFDSSLFLSIFRTFRLRIFYGGLLKICADTLKTTTPLLTKVILTWLTESYIYYHATDAEKASGLLPIPRGIGYGIGLAFALFAMQEVSSIMTNHAQQTMMGVGLSVRTGIVGAVFRKSLRLSARARVEHTVGQTTTIISTDATRLDRFSMFAHNLWSSPIQIAIGVGLLIENLGYSALVGLGVLVLGFPLQTLLVRVMFTQRKKGVKITDTRVRLSNEVLQGIRLIKYYAWESFYTHQIGRLREREIACVRKTAIARAALIALVTLIPILASVLSFITYALSGHDLNIAIIFSSLQFFNVIRAPLIFFPFVLSALSDALVALKRIGAFLTAEELPEPYAIEAAQKNAVDVDASFVWETVGKVEEAKFDPAVGGGGRGGARGRGRGRGGGRGGGGAGRAKAAKTAKGKPVLPTTNEGDATSGTVSPEPERPFELSHLKFSVPKGAFVAIVGKVGSGKSSILQALIGEMRKTEGAVSFGGTIAYVPQSAWIRNTTLRQNVVFGAEDDEDKFREVISTCSLTHDLEVLPYGEETEIGERGINLSGGQKARVSLARAAYSTADIVLLDDPLSAVDSYVGKAILDECILHGPLAHRTRILVTHALHVLDKTDYIYVMDNGVIKEEGTYATLMKEGVVFSRLMDEYGNLEAEKESAVAKDKKAAVTAEHDETDPKKEQAALMQTEERNTGAVTWDTYAKYLRFAGGLFWAPIIVLLLTLSQGAQVGNNLFLGFWTSRSIAGFEQGQYMAVYAGLGFAVAFFSFATSMIFAFAALSASLNLFKVALAHILRSPTSFFDTTPMGRILSRLVKDQDSLDNELYMTLMQLLSTFTSVLGTVALVFYTFPYLGIIFAPMSVLYYMVSIYYRRTSVETKRLDSLMRSALYSSYTETLTGLATIRAYREQAEAVKQAEHGLDLENRAYLMTISLQQWLALRLDVFGNVLIFGIAIFAAALSVFGQLPQNGGSEQDWRCTVVYIKQLRLLSLSLASSSDFGLVSALTYGRER</sequence>
<dbReference type="GO" id="GO:0140359">
    <property type="term" value="F:ABC-type transporter activity"/>
    <property type="evidence" value="ECO:0007669"/>
    <property type="project" value="InterPro"/>
</dbReference>
<dbReference type="PROSITE" id="PS00211">
    <property type="entry name" value="ABC_TRANSPORTER_1"/>
    <property type="match status" value="1"/>
</dbReference>
<dbReference type="InterPro" id="IPR003439">
    <property type="entry name" value="ABC_transporter-like_ATP-bd"/>
</dbReference>
<dbReference type="PROSITE" id="PS50893">
    <property type="entry name" value="ABC_TRANSPORTER_2"/>
    <property type="match status" value="1"/>
</dbReference>
<dbReference type="EMBL" id="JARJCW010000007">
    <property type="protein sequence ID" value="KAJ7222257.1"/>
    <property type="molecule type" value="Genomic_DNA"/>
</dbReference>
<comment type="caution">
    <text evidence="14">The sequence shown here is derived from an EMBL/GenBank/DDBJ whole genome shotgun (WGS) entry which is preliminary data.</text>
</comment>
<dbReference type="PROSITE" id="PS50929">
    <property type="entry name" value="ABC_TM1F"/>
    <property type="match status" value="2"/>
</dbReference>
<feature type="compositionally biased region" description="Basic and acidic residues" evidence="10">
    <location>
        <begin position="81"/>
        <end position="102"/>
    </location>
</feature>
<dbReference type="Pfam" id="PF00664">
    <property type="entry name" value="ABC_membrane"/>
    <property type="match status" value="2"/>
</dbReference>
<dbReference type="GO" id="GO:0005524">
    <property type="term" value="F:ATP binding"/>
    <property type="evidence" value="ECO:0007669"/>
    <property type="project" value="UniProtKB-KW"/>
</dbReference>
<dbReference type="Pfam" id="PF00005">
    <property type="entry name" value="ABC_tran"/>
    <property type="match status" value="1"/>
</dbReference>
<dbReference type="FunFam" id="1.20.1560.10:FF:000013">
    <property type="entry name" value="ABC transporter C family member 2"/>
    <property type="match status" value="1"/>
</dbReference>
<evidence type="ECO:0000256" key="1">
    <source>
        <dbReference type="ARBA" id="ARBA00004141"/>
    </source>
</evidence>
<dbReference type="FunFam" id="1.20.1560.10:FF:000006">
    <property type="entry name" value="ATP-binding cassette, sub-family C (CFTR/MRP), member 9"/>
    <property type="match status" value="1"/>
</dbReference>
<dbReference type="Proteomes" id="UP001219525">
    <property type="component" value="Unassembled WGS sequence"/>
</dbReference>
<dbReference type="CDD" id="cd18597">
    <property type="entry name" value="ABC_6TM_YOR1_D1_like"/>
    <property type="match status" value="1"/>
</dbReference>
<feature type="transmembrane region" description="Helical" evidence="11">
    <location>
        <begin position="879"/>
        <end position="910"/>
    </location>
</feature>
<feature type="compositionally biased region" description="Polar residues" evidence="10">
    <location>
        <begin position="546"/>
        <end position="558"/>
    </location>
</feature>
<evidence type="ECO:0000256" key="8">
    <source>
        <dbReference type="ARBA" id="ARBA00022989"/>
    </source>
</evidence>
<evidence type="ECO:0000256" key="10">
    <source>
        <dbReference type="SAM" id="MobiDB-lite"/>
    </source>
</evidence>
<evidence type="ECO:0000313" key="15">
    <source>
        <dbReference type="Proteomes" id="UP001219525"/>
    </source>
</evidence>
<dbReference type="InterPro" id="IPR050173">
    <property type="entry name" value="ABC_transporter_C-like"/>
</dbReference>
<dbReference type="InterPro" id="IPR027417">
    <property type="entry name" value="P-loop_NTPase"/>
</dbReference>
<comment type="subcellular location">
    <subcellularLocation>
        <location evidence="1">Membrane</location>
        <topology evidence="1">Multi-pass membrane protein</topology>
    </subcellularLocation>
</comment>
<feature type="domain" description="ABC transmembrane type-1" evidence="13">
    <location>
        <begin position="841"/>
        <end position="1088"/>
    </location>
</feature>
<keyword evidence="15" id="KW-1185">Reference proteome</keyword>
<feature type="region of interest" description="Disordered" evidence="10">
    <location>
        <begin position="81"/>
        <end position="127"/>
    </location>
</feature>
<evidence type="ECO:0000259" key="13">
    <source>
        <dbReference type="PROSITE" id="PS50929"/>
    </source>
</evidence>
<dbReference type="FunFam" id="3.40.50.300:FF:000997">
    <property type="entry name" value="Multidrug resistance-associated protein 1"/>
    <property type="match status" value="1"/>
</dbReference>
<feature type="compositionally biased region" description="Basic and acidic residues" evidence="10">
    <location>
        <begin position="114"/>
        <end position="126"/>
    </location>
</feature>
<feature type="domain" description="ABC transmembrane type-1" evidence="13">
    <location>
        <begin position="156"/>
        <end position="452"/>
    </location>
</feature>
<dbReference type="PANTHER" id="PTHR24223">
    <property type="entry name" value="ATP-BINDING CASSETTE SUB-FAMILY C"/>
    <property type="match status" value="1"/>
</dbReference>
<dbReference type="SMART" id="SM00382">
    <property type="entry name" value="AAA"/>
    <property type="match status" value="1"/>
</dbReference>
<feature type="transmembrane region" description="Helical" evidence="11">
    <location>
        <begin position="836"/>
        <end position="859"/>
    </location>
</feature>